<proteinExistence type="predicted"/>
<organism evidence="1 2">
    <name type="scientific">Falsiroseomonas bella</name>
    <dbReference type="NCBI Taxonomy" id="2184016"/>
    <lineage>
        <taxon>Bacteria</taxon>
        <taxon>Pseudomonadati</taxon>
        <taxon>Pseudomonadota</taxon>
        <taxon>Alphaproteobacteria</taxon>
        <taxon>Acetobacterales</taxon>
        <taxon>Roseomonadaceae</taxon>
        <taxon>Falsiroseomonas</taxon>
    </lineage>
</organism>
<dbReference type="EMBL" id="QGNA01000007">
    <property type="protein sequence ID" value="PWS34436.1"/>
    <property type="molecule type" value="Genomic_DNA"/>
</dbReference>
<sequence length="68" mass="7249">MPDGEPPRLPPPWLSVSTLAAARAARRPPDPFTRVDTSKAVHDAILAHHPALPFTLIGEAAAFVLGME</sequence>
<gene>
    <name evidence="1" type="ORF">DFH01_25825</name>
</gene>
<keyword evidence="2" id="KW-1185">Reference proteome</keyword>
<dbReference type="AlphaFoldDB" id="A0A317FA42"/>
<reference evidence="2" key="1">
    <citation type="submission" date="2018-05" db="EMBL/GenBank/DDBJ databases">
        <authorList>
            <person name="Du Z."/>
            <person name="Wang X."/>
        </authorList>
    </citation>
    <scope>NUCLEOTIDE SEQUENCE [LARGE SCALE GENOMIC DNA]</scope>
    <source>
        <strain evidence="2">CQN31</strain>
    </source>
</reference>
<evidence type="ECO:0000313" key="2">
    <source>
        <dbReference type="Proteomes" id="UP000245765"/>
    </source>
</evidence>
<name>A0A317FA42_9PROT</name>
<evidence type="ECO:0000313" key="1">
    <source>
        <dbReference type="EMBL" id="PWS34436.1"/>
    </source>
</evidence>
<dbReference type="RefSeq" id="WP_109873409.1">
    <property type="nucleotide sequence ID" value="NZ_QGNA01000007.1"/>
</dbReference>
<dbReference type="OrthoDB" id="7285266at2"/>
<comment type="caution">
    <text evidence="1">The sequence shown here is derived from an EMBL/GenBank/DDBJ whole genome shotgun (WGS) entry which is preliminary data.</text>
</comment>
<accession>A0A317FA42</accession>
<protein>
    <submittedName>
        <fullName evidence="1">Uncharacterized protein</fullName>
    </submittedName>
</protein>
<dbReference type="Proteomes" id="UP000245765">
    <property type="component" value="Unassembled WGS sequence"/>
</dbReference>